<reference evidence="1" key="1">
    <citation type="submission" date="2013-09" db="EMBL/GenBank/DDBJ databases">
        <title>Draft Genome Sequence of five Lactobacillus helveticus strains CIRM-BIA 101T, 103, 104, 951 and 953 isolated from milk product.</title>
        <authorList>
            <person name="Valence F."/>
            <person name="Chuat V."/>
            <person name="Ma L."/>
            <person name="Creno S."/>
            <person name="Falentin H."/>
            <person name="Lortal S."/>
            <person name="Bizet C."/>
            <person name="Clermont D."/>
            <person name="Loux V."/>
            <person name="Bouchier C."/>
            <person name="Cousin S."/>
        </authorList>
    </citation>
    <scope>NUCLEOTIDE SEQUENCE [LARGE SCALE GENOMIC DNA]</scope>
    <source>
        <strain evidence="1">CIRM-BIA 951</strain>
    </source>
</reference>
<dbReference type="HOGENOM" id="CLU_2423234_0_0_9"/>
<sequence>MRIRNLTQVPIILVLAALTRIRIRIRIKISNQVLLHLHPATRMPILNLVLQVVENNRAANLVNLLAARNHQAPRVQMILVMNNCCRLMKLL</sequence>
<proteinExistence type="predicted"/>
<dbReference type="AlphaFoldDB" id="U6F563"/>
<keyword evidence="2" id="KW-1185">Reference proteome</keyword>
<accession>U6F563</accession>
<dbReference type="Proteomes" id="UP000017248">
    <property type="component" value="Unassembled WGS sequence"/>
</dbReference>
<evidence type="ECO:0000313" key="2">
    <source>
        <dbReference type="Proteomes" id="UP000017248"/>
    </source>
</evidence>
<name>U6F563_LACHE</name>
<organism evidence="1 2">
    <name type="scientific">Lactobacillus helveticus CIRM-BIA 951</name>
    <dbReference type="NCBI Taxonomy" id="1226334"/>
    <lineage>
        <taxon>Bacteria</taxon>
        <taxon>Bacillati</taxon>
        <taxon>Bacillota</taxon>
        <taxon>Bacilli</taxon>
        <taxon>Lactobacillales</taxon>
        <taxon>Lactobacillaceae</taxon>
        <taxon>Lactobacillus</taxon>
    </lineage>
</organism>
<evidence type="ECO:0000313" key="1">
    <source>
        <dbReference type="EMBL" id="CDI57770.1"/>
    </source>
</evidence>
<gene>
    <name evidence="1" type="ORF">LHCIRMBIA951_00169</name>
</gene>
<dbReference type="EMBL" id="CBUK010000027">
    <property type="protein sequence ID" value="CDI57770.1"/>
    <property type="molecule type" value="Genomic_DNA"/>
</dbReference>
<comment type="caution">
    <text evidence="1">The sequence shown here is derived from an EMBL/GenBank/DDBJ whole genome shotgun (WGS) entry which is preliminary data.</text>
</comment>
<protein>
    <submittedName>
        <fullName evidence="1">Uncharacterized protein</fullName>
    </submittedName>
</protein>